<evidence type="ECO:0000313" key="1">
    <source>
        <dbReference type="EMBL" id="VDN19388.1"/>
    </source>
</evidence>
<protein>
    <submittedName>
        <fullName evidence="1">Uncharacterized protein</fullName>
    </submittedName>
</protein>
<dbReference type="EMBL" id="UYRU01070159">
    <property type="protein sequence ID" value="VDN19388.1"/>
    <property type="molecule type" value="Genomic_DNA"/>
</dbReference>
<keyword evidence="2" id="KW-1185">Reference proteome</keyword>
<dbReference type="OrthoDB" id="64767at2759"/>
<reference evidence="1 2" key="1">
    <citation type="submission" date="2018-11" db="EMBL/GenBank/DDBJ databases">
        <authorList>
            <consortium name="Pathogen Informatics"/>
        </authorList>
    </citation>
    <scope>NUCLEOTIDE SEQUENCE [LARGE SCALE GENOMIC DNA]</scope>
</reference>
<proteinExistence type="predicted"/>
<feature type="non-terminal residue" evidence="1">
    <location>
        <position position="94"/>
    </location>
</feature>
<sequence length="94" mass="10206">MLGTPKEEDILSDGEPAHLAFTPFPPQLMPLYCPKSAAAGQSQLVLLSDVPLTVVLSVCSTSCLAENVSAQQATDFGEELARQYHWFRQEQLAA</sequence>
<dbReference type="Proteomes" id="UP000281553">
    <property type="component" value="Unassembled WGS sequence"/>
</dbReference>
<dbReference type="AlphaFoldDB" id="A0A3P7MAD0"/>
<organism evidence="1 2">
    <name type="scientific">Dibothriocephalus latus</name>
    <name type="common">Fish tapeworm</name>
    <name type="synonym">Diphyllobothrium latum</name>
    <dbReference type="NCBI Taxonomy" id="60516"/>
    <lineage>
        <taxon>Eukaryota</taxon>
        <taxon>Metazoa</taxon>
        <taxon>Spiralia</taxon>
        <taxon>Lophotrochozoa</taxon>
        <taxon>Platyhelminthes</taxon>
        <taxon>Cestoda</taxon>
        <taxon>Eucestoda</taxon>
        <taxon>Diphyllobothriidea</taxon>
        <taxon>Diphyllobothriidae</taxon>
        <taxon>Dibothriocephalus</taxon>
    </lineage>
</organism>
<name>A0A3P7MAD0_DIBLA</name>
<gene>
    <name evidence="1" type="ORF">DILT_LOCUS13407</name>
</gene>
<evidence type="ECO:0000313" key="2">
    <source>
        <dbReference type="Proteomes" id="UP000281553"/>
    </source>
</evidence>
<accession>A0A3P7MAD0</accession>